<dbReference type="NCBIfam" id="NF004976">
    <property type="entry name" value="PRK06349.1"/>
    <property type="match status" value="1"/>
</dbReference>
<evidence type="ECO:0000259" key="15">
    <source>
        <dbReference type="PROSITE" id="PS51671"/>
    </source>
</evidence>
<evidence type="ECO:0000313" key="16">
    <source>
        <dbReference type="EMBL" id="MFC4557701.1"/>
    </source>
</evidence>
<dbReference type="GO" id="GO:0004412">
    <property type="term" value="F:homoserine dehydrogenase activity"/>
    <property type="evidence" value="ECO:0007669"/>
    <property type="project" value="UniProtKB-EC"/>
</dbReference>
<keyword evidence="9 13" id="KW-0521">NADP</keyword>
<dbReference type="RefSeq" id="WP_390293686.1">
    <property type="nucleotide sequence ID" value="NZ_JBHSFU010000004.1"/>
</dbReference>
<name>A0ABV9DFY1_9BACI</name>
<keyword evidence="11 13" id="KW-0486">Methionine biosynthesis</keyword>
<dbReference type="PANTHER" id="PTHR43331:SF1">
    <property type="entry name" value="HOMOSERINE DEHYDROGENASE"/>
    <property type="match status" value="1"/>
</dbReference>
<evidence type="ECO:0000256" key="2">
    <source>
        <dbReference type="ARBA" id="ARBA00005056"/>
    </source>
</evidence>
<dbReference type="SUPFAM" id="SSF55347">
    <property type="entry name" value="Glyceraldehyde-3-phosphate dehydrogenase-like, C-terminal domain"/>
    <property type="match status" value="1"/>
</dbReference>
<dbReference type="InterPro" id="IPR001342">
    <property type="entry name" value="HDH_cat"/>
</dbReference>
<evidence type="ECO:0000256" key="14">
    <source>
        <dbReference type="RuleBase" id="RU004171"/>
    </source>
</evidence>
<sequence length="436" mass="47477">MEKEMVVGLLGFGTVGSGVHQLIEAHQDELVHKLGRGVKVKRVLVYDLQKAREVQVNPELLTNDASEILNDPEIGIVIEVMGGIEQARNYILRAFEKGKHVVTANKDLMALHGPELQSAALENGCDLYYEASVAGGIPIIRGIEDGLVPDRIESIMGIVNGTTNYILTKMDDEGVSYEAALKEAQELGFAEADPAGDVGGMDAARKMAIMARLAFSIPVDLADVEVQGIEQLALDDLQFGKQLGLTMKLIGRAHFQDNRVELSVEPAFLPNTHPLAAVKNENNAVYVYGKAMGETMFYGPGAGSLPTATAVLSDTVAVIRNMILGVNGKQVIAPRFEKVLKEPEQRNGQYYFRLQVQDRSGTFTVIASLFNKLDISFERILQNPVNESDNSGLAEIIVVTHQTTLDRIDAAREELEKTEVVTGVKSCFRIEGGLNS</sequence>
<evidence type="ECO:0000256" key="13">
    <source>
        <dbReference type="RuleBase" id="RU000579"/>
    </source>
</evidence>
<keyword evidence="10 13" id="KW-0560">Oxidoreductase</keyword>
<evidence type="ECO:0000256" key="5">
    <source>
        <dbReference type="ARBA" id="ARBA00013213"/>
    </source>
</evidence>
<dbReference type="InterPro" id="IPR016204">
    <property type="entry name" value="HDH"/>
</dbReference>
<proteinExistence type="inferred from homology"/>
<keyword evidence="7 13" id="KW-0028">Amino-acid biosynthesis</keyword>
<dbReference type="SUPFAM" id="SSF51735">
    <property type="entry name" value="NAD(P)-binding Rossmann-fold domains"/>
    <property type="match status" value="1"/>
</dbReference>
<evidence type="ECO:0000256" key="11">
    <source>
        <dbReference type="ARBA" id="ARBA00023167"/>
    </source>
</evidence>
<accession>A0ABV9DFY1</accession>
<dbReference type="InterPro" id="IPR045865">
    <property type="entry name" value="ACT-like_dom_sf"/>
</dbReference>
<dbReference type="CDD" id="cd04881">
    <property type="entry name" value="ACT_HSDH-Hom"/>
    <property type="match status" value="1"/>
</dbReference>
<dbReference type="InterPro" id="IPR019811">
    <property type="entry name" value="HDH_CS"/>
</dbReference>
<dbReference type="Gene3D" id="3.30.360.10">
    <property type="entry name" value="Dihydrodipicolinate Reductase, domain 2"/>
    <property type="match status" value="1"/>
</dbReference>
<comment type="pathway">
    <text evidence="3 13">Amino-acid biosynthesis; L-methionine biosynthesis via de novo pathway; L-homoserine from L-aspartate: step 3/3.</text>
</comment>
<dbReference type="EC" id="1.1.1.3" evidence="5 13"/>
<evidence type="ECO:0000256" key="9">
    <source>
        <dbReference type="ARBA" id="ARBA00022857"/>
    </source>
</evidence>
<dbReference type="Gene3D" id="3.40.50.720">
    <property type="entry name" value="NAD(P)-binding Rossmann-like Domain"/>
    <property type="match status" value="1"/>
</dbReference>
<dbReference type="PROSITE" id="PS51671">
    <property type="entry name" value="ACT"/>
    <property type="match status" value="1"/>
</dbReference>
<evidence type="ECO:0000256" key="12">
    <source>
        <dbReference type="ARBA" id="ARBA00048841"/>
    </source>
</evidence>
<dbReference type="PANTHER" id="PTHR43331">
    <property type="entry name" value="HOMOSERINE DEHYDROGENASE"/>
    <property type="match status" value="1"/>
</dbReference>
<evidence type="ECO:0000256" key="7">
    <source>
        <dbReference type="ARBA" id="ARBA00022605"/>
    </source>
</evidence>
<dbReference type="PROSITE" id="PS01042">
    <property type="entry name" value="HOMOSER_DHGENASE"/>
    <property type="match status" value="1"/>
</dbReference>
<keyword evidence="8 13" id="KW-0791">Threonine biosynthesis</keyword>
<dbReference type="SUPFAM" id="SSF55021">
    <property type="entry name" value="ACT-like"/>
    <property type="match status" value="1"/>
</dbReference>
<dbReference type="InterPro" id="IPR036291">
    <property type="entry name" value="NAD(P)-bd_dom_sf"/>
</dbReference>
<dbReference type="EMBL" id="JBHSFU010000004">
    <property type="protein sequence ID" value="MFC4557701.1"/>
    <property type="molecule type" value="Genomic_DNA"/>
</dbReference>
<reference evidence="17" key="1">
    <citation type="journal article" date="2019" name="Int. J. Syst. Evol. Microbiol.">
        <title>The Global Catalogue of Microorganisms (GCM) 10K type strain sequencing project: providing services to taxonomists for standard genome sequencing and annotation.</title>
        <authorList>
            <consortium name="The Broad Institute Genomics Platform"/>
            <consortium name="The Broad Institute Genome Sequencing Center for Infectious Disease"/>
            <person name="Wu L."/>
            <person name="Ma J."/>
        </authorList>
    </citation>
    <scope>NUCLEOTIDE SEQUENCE [LARGE SCALE GENOMIC DNA]</scope>
    <source>
        <strain evidence="17">CGMCC 4.7426</strain>
    </source>
</reference>
<evidence type="ECO:0000256" key="1">
    <source>
        <dbReference type="ARBA" id="ARBA00001920"/>
    </source>
</evidence>
<comment type="catalytic activity">
    <reaction evidence="12">
        <text>L-homoserine + NADP(+) = L-aspartate 4-semialdehyde + NADPH + H(+)</text>
        <dbReference type="Rhea" id="RHEA:15761"/>
        <dbReference type="ChEBI" id="CHEBI:15378"/>
        <dbReference type="ChEBI" id="CHEBI:57476"/>
        <dbReference type="ChEBI" id="CHEBI:57783"/>
        <dbReference type="ChEBI" id="CHEBI:58349"/>
        <dbReference type="ChEBI" id="CHEBI:537519"/>
        <dbReference type="EC" id="1.1.1.3"/>
    </reaction>
    <physiologicalReaction direction="right-to-left" evidence="12">
        <dbReference type="Rhea" id="RHEA:15763"/>
    </physiologicalReaction>
</comment>
<dbReference type="PIRSF" id="PIRSF000098">
    <property type="entry name" value="Homoser_dehydrog"/>
    <property type="match status" value="1"/>
</dbReference>
<evidence type="ECO:0000256" key="3">
    <source>
        <dbReference type="ARBA" id="ARBA00005062"/>
    </source>
</evidence>
<evidence type="ECO:0000256" key="6">
    <source>
        <dbReference type="ARBA" id="ARBA00013376"/>
    </source>
</evidence>
<comment type="caution">
    <text evidence="16">The sequence shown here is derived from an EMBL/GenBank/DDBJ whole genome shotgun (WGS) entry which is preliminary data.</text>
</comment>
<dbReference type="Pfam" id="PF03447">
    <property type="entry name" value="NAD_binding_3"/>
    <property type="match status" value="1"/>
</dbReference>
<protein>
    <recommendedName>
        <fullName evidence="6 13">Homoserine dehydrogenase</fullName>
        <ecNumber evidence="5 13">1.1.1.3</ecNumber>
    </recommendedName>
</protein>
<gene>
    <name evidence="16" type="ORF">ACFO3D_05690</name>
</gene>
<evidence type="ECO:0000256" key="8">
    <source>
        <dbReference type="ARBA" id="ARBA00022697"/>
    </source>
</evidence>
<dbReference type="InterPro" id="IPR005106">
    <property type="entry name" value="Asp/hSer_DH_NAD-bd"/>
</dbReference>
<dbReference type="Proteomes" id="UP001595989">
    <property type="component" value="Unassembled WGS sequence"/>
</dbReference>
<keyword evidence="17" id="KW-1185">Reference proteome</keyword>
<evidence type="ECO:0000313" key="17">
    <source>
        <dbReference type="Proteomes" id="UP001595989"/>
    </source>
</evidence>
<dbReference type="Gene3D" id="3.30.70.260">
    <property type="match status" value="1"/>
</dbReference>
<evidence type="ECO:0000256" key="10">
    <source>
        <dbReference type="ARBA" id="ARBA00023002"/>
    </source>
</evidence>
<comment type="pathway">
    <text evidence="2 13">Amino-acid biosynthesis; L-threonine biosynthesis; L-threonine from L-aspartate: step 3/5.</text>
</comment>
<dbReference type="InterPro" id="IPR002912">
    <property type="entry name" value="ACT_dom"/>
</dbReference>
<organism evidence="16 17">
    <name type="scientific">Virgibacillus kekensis</name>
    <dbReference type="NCBI Taxonomy" id="202261"/>
    <lineage>
        <taxon>Bacteria</taxon>
        <taxon>Bacillati</taxon>
        <taxon>Bacillota</taxon>
        <taxon>Bacilli</taxon>
        <taxon>Bacillales</taxon>
        <taxon>Bacillaceae</taxon>
        <taxon>Virgibacillus</taxon>
    </lineage>
</organism>
<evidence type="ECO:0000256" key="4">
    <source>
        <dbReference type="ARBA" id="ARBA00006753"/>
    </source>
</evidence>
<comment type="similarity">
    <text evidence="4 14">Belongs to the homoserine dehydrogenase family.</text>
</comment>
<feature type="domain" description="ACT" evidence="15">
    <location>
        <begin position="351"/>
        <end position="429"/>
    </location>
</feature>
<comment type="cofactor">
    <cofactor evidence="1">
        <name>a metal cation</name>
        <dbReference type="ChEBI" id="CHEBI:25213"/>
    </cofactor>
</comment>
<dbReference type="Pfam" id="PF00742">
    <property type="entry name" value="Homoserine_dh"/>
    <property type="match status" value="1"/>
</dbReference>